<proteinExistence type="predicted"/>
<comment type="caution">
    <text evidence="1">The sequence shown here is derived from an EMBL/GenBank/DDBJ whole genome shotgun (WGS) entry which is preliminary data.</text>
</comment>
<dbReference type="AlphaFoldDB" id="A0A0F9A387"/>
<dbReference type="EMBL" id="LAZR01048146">
    <property type="protein sequence ID" value="KKK92590.1"/>
    <property type="molecule type" value="Genomic_DNA"/>
</dbReference>
<evidence type="ECO:0000313" key="1">
    <source>
        <dbReference type="EMBL" id="KKK92590.1"/>
    </source>
</evidence>
<gene>
    <name evidence="1" type="ORF">LCGC14_2701410</name>
</gene>
<sequence>MAIVEPTQVMDDDGVVKITWANMKNGDTGNWVRAARFNDKTVQVIVEAAGTGDEVTMQGSPDAGTTVGELHDPQGGLLSAVLVGATISDPEVISESPESIRPEVTAGDGVTDLTVVITAPSRGK</sequence>
<name>A0A0F9A387_9ZZZZ</name>
<organism evidence="1">
    <name type="scientific">marine sediment metagenome</name>
    <dbReference type="NCBI Taxonomy" id="412755"/>
    <lineage>
        <taxon>unclassified sequences</taxon>
        <taxon>metagenomes</taxon>
        <taxon>ecological metagenomes</taxon>
    </lineage>
</organism>
<protein>
    <submittedName>
        <fullName evidence="1">Uncharacterized protein</fullName>
    </submittedName>
</protein>
<reference evidence="1" key="1">
    <citation type="journal article" date="2015" name="Nature">
        <title>Complex archaea that bridge the gap between prokaryotes and eukaryotes.</title>
        <authorList>
            <person name="Spang A."/>
            <person name="Saw J.H."/>
            <person name="Jorgensen S.L."/>
            <person name="Zaremba-Niedzwiedzka K."/>
            <person name="Martijn J."/>
            <person name="Lind A.E."/>
            <person name="van Eijk R."/>
            <person name="Schleper C."/>
            <person name="Guy L."/>
            <person name="Ettema T.J."/>
        </authorList>
    </citation>
    <scope>NUCLEOTIDE SEQUENCE</scope>
</reference>
<accession>A0A0F9A387</accession>